<dbReference type="EMBL" id="JBDFQZ010000012">
    <property type="protein sequence ID" value="KAK9671341.1"/>
    <property type="molecule type" value="Genomic_DNA"/>
</dbReference>
<feature type="transmembrane region" description="Helical" evidence="2">
    <location>
        <begin position="70"/>
        <end position="89"/>
    </location>
</feature>
<dbReference type="Pfam" id="PF01764">
    <property type="entry name" value="Lipase_3"/>
    <property type="match status" value="1"/>
</dbReference>
<dbReference type="InterPro" id="IPR055782">
    <property type="entry name" value="DUF7358"/>
</dbReference>
<dbReference type="Proteomes" id="UP001443914">
    <property type="component" value="Unassembled WGS sequence"/>
</dbReference>
<protein>
    <recommendedName>
        <fullName evidence="7">Fungal lipase-like domain-containing protein</fullName>
    </recommendedName>
</protein>
<dbReference type="Gene3D" id="3.40.50.1820">
    <property type="entry name" value="alpha/beta hydrolase"/>
    <property type="match status" value="1"/>
</dbReference>
<evidence type="ECO:0000256" key="1">
    <source>
        <dbReference type="ARBA" id="ARBA00022801"/>
    </source>
</evidence>
<comment type="caution">
    <text evidence="5">The sequence shown here is derived from an EMBL/GenBank/DDBJ whole genome shotgun (WGS) entry which is preliminary data.</text>
</comment>
<dbReference type="GO" id="GO:0016787">
    <property type="term" value="F:hydrolase activity"/>
    <property type="evidence" value="ECO:0007669"/>
    <property type="project" value="UniProtKB-KW"/>
</dbReference>
<feature type="domain" description="DUF7358" evidence="4">
    <location>
        <begin position="29"/>
        <end position="265"/>
    </location>
</feature>
<dbReference type="GO" id="GO:0006629">
    <property type="term" value="P:lipid metabolic process"/>
    <property type="evidence" value="ECO:0007669"/>
    <property type="project" value="InterPro"/>
</dbReference>
<dbReference type="PANTHER" id="PTHR47030">
    <property type="entry name" value="LIPASE CLASS 3 FAMILY PROTEIN"/>
    <property type="match status" value="1"/>
</dbReference>
<proteinExistence type="predicted"/>
<organism evidence="5 6">
    <name type="scientific">Saponaria officinalis</name>
    <name type="common">Common soapwort</name>
    <name type="synonym">Lychnis saponaria</name>
    <dbReference type="NCBI Taxonomy" id="3572"/>
    <lineage>
        <taxon>Eukaryota</taxon>
        <taxon>Viridiplantae</taxon>
        <taxon>Streptophyta</taxon>
        <taxon>Embryophyta</taxon>
        <taxon>Tracheophyta</taxon>
        <taxon>Spermatophyta</taxon>
        <taxon>Magnoliopsida</taxon>
        <taxon>eudicotyledons</taxon>
        <taxon>Gunneridae</taxon>
        <taxon>Pentapetalae</taxon>
        <taxon>Caryophyllales</taxon>
        <taxon>Caryophyllaceae</taxon>
        <taxon>Caryophylleae</taxon>
        <taxon>Saponaria</taxon>
    </lineage>
</organism>
<dbReference type="InterPro" id="IPR002921">
    <property type="entry name" value="Fungal_lipase-type"/>
</dbReference>
<keyword evidence="2" id="KW-0812">Transmembrane</keyword>
<keyword evidence="6" id="KW-1185">Reference proteome</keyword>
<dbReference type="Pfam" id="PF24057">
    <property type="entry name" value="DUF7358"/>
    <property type="match status" value="1"/>
</dbReference>
<gene>
    <name evidence="5" type="ORF">RND81_12G023400</name>
</gene>
<dbReference type="PANTHER" id="PTHR47030:SF2">
    <property type="entry name" value="LIPASE CLASS 3 FAMILY PROTEIN"/>
    <property type="match status" value="1"/>
</dbReference>
<dbReference type="SUPFAM" id="SSF53474">
    <property type="entry name" value="alpha/beta-Hydrolases"/>
    <property type="match status" value="1"/>
</dbReference>
<feature type="transmembrane region" description="Helical" evidence="2">
    <location>
        <begin position="34"/>
        <end position="58"/>
    </location>
</feature>
<evidence type="ECO:0000313" key="6">
    <source>
        <dbReference type="Proteomes" id="UP001443914"/>
    </source>
</evidence>
<name>A0AAW1H490_SAPOF</name>
<evidence type="ECO:0000259" key="3">
    <source>
        <dbReference type="Pfam" id="PF01764"/>
    </source>
</evidence>
<feature type="transmembrane region" description="Helical" evidence="2">
    <location>
        <begin position="130"/>
        <end position="156"/>
    </location>
</feature>
<dbReference type="CDD" id="cd00519">
    <property type="entry name" value="Lipase_3"/>
    <property type="match status" value="1"/>
</dbReference>
<evidence type="ECO:0000313" key="5">
    <source>
        <dbReference type="EMBL" id="KAK9671341.1"/>
    </source>
</evidence>
<sequence>MKSHPKFKKRRRFRNSILPSMFSSSMKLLKNLRWTSLILGITNLGVIILGLILIFSGFLRHCSRNQLVPFYLLIFASAFRIFAMIRCAIVQQAAAVAILGSSSSSSSNNAVSALDDECSRRERRLSYKRWVWWTRFATIVTVVQFLLAMYLVFVLARKASEDDTLHYCGVGSLSNSKWLNQHLFIIFLMMVCFIAIFQCFSSSDVLRWRSFYDVQDNAWKAHYQEVFDHGIREALCCLGRFKYMKTMEEDEVYSVAQLLGDLVTYRATGTGHLELLAGLALLQRHNQSPKLDENCVDAPLDKIQEATAFHPFAEAAYTGPLLDVGRNPLLFPCAWLYRQGILTSWSRNRRPKLEGDNWWRGHAAAFLNYVKLPPDSLRRGRVNQAKCQASYFIVVLHHISSVVIAVRGTETPEDLIIDGLCREAPLTMEDLDGLVNGLSIDATVRERVLSSFPHYGHSGIVEAARELYDQIEGSNSGENGVARSETGGFLSSLMGSGCECEDYTIRIVGHSLGGAIATLLGIRLRGRFPNLHVCAYGPLPCVDPITADACSSFITSIVHHSEFSCYLSINSILRLRAAALTTMSQGNTTDSALISKLAHLFLYLSKYQNGKTIRPLSNAVVAREATQLYDRISRRQSEKSQGTIYSDECSFLHDESCTKEIDQASMASDLLDDFINPFTTNDNRVEDPVSEFLEGVPSSVSRSSDDPPEVFLPGLVIHLIRLHRGINFPLLKGWGFHGKEPPYRAIVADRENFNDIIISPYMFFDHLPWRCQYALQKVLEFWNVERSQDGLQIV</sequence>
<feature type="transmembrane region" description="Helical" evidence="2">
    <location>
        <begin position="182"/>
        <end position="200"/>
    </location>
</feature>
<keyword evidence="2" id="KW-0472">Membrane</keyword>
<feature type="domain" description="Fungal lipase-type" evidence="3">
    <location>
        <begin position="403"/>
        <end position="560"/>
    </location>
</feature>
<evidence type="ECO:0000256" key="2">
    <source>
        <dbReference type="SAM" id="Phobius"/>
    </source>
</evidence>
<dbReference type="InterPro" id="IPR029058">
    <property type="entry name" value="AB_hydrolase_fold"/>
</dbReference>
<evidence type="ECO:0008006" key="7">
    <source>
        <dbReference type="Google" id="ProtNLM"/>
    </source>
</evidence>
<accession>A0AAW1H490</accession>
<evidence type="ECO:0000259" key="4">
    <source>
        <dbReference type="Pfam" id="PF24057"/>
    </source>
</evidence>
<keyword evidence="1" id="KW-0378">Hydrolase</keyword>
<keyword evidence="2" id="KW-1133">Transmembrane helix</keyword>
<reference evidence="5" key="1">
    <citation type="submission" date="2024-03" db="EMBL/GenBank/DDBJ databases">
        <title>WGS assembly of Saponaria officinalis var. Norfolk2.</title>
        <authorList>
            <person name="Jenkins J."/>
            <person name="Shu S."/>
            <person name="Grimwood J."/>
            <person name="Barry K."/>
            <person name="Goodstein D."/>
            <person name="Schmutz J."/>
            <person name="Leebens-Mack J."/>
            <person name="Osbourn A."/>
        </authorList>
    </citation>
    <scope>NUCLEOTIDE SEQUENCE [LARGE SCALE GENOMIC DNA]</scope>
    <source>
        <strain evidence="5">JIC</strain>
    </source>
</reference>
<dbReference type="AlphaFoldDB" id="A0AAW1H490"/>